<feature type="binding site" evidence="8">
    <location>
        <position position="103"/>
    </location>
    <ligand>
        <name>Mg(2+)</name>
        <dbReference type="ChEBI" id="CHEBI:18420"/>
    </ligand>
</feature>
<keyword evidence="4 8" id="KW-0479">Metal-binding</keyword>
<dbReference type="AlphaFoldDB" id="A0A7X1ZDL2"/>
<dbReference type="InterPro" id="IPR022907">
    <property type="entry name" value="VapC_family"/>
</dbReference>
<dbReference type="GO" id="GO:0000287">
    <property type="term" value="F:magnesium ion binding"/>
    <property type="evidence" value="ECO:0007669"/>
    <property type="project" value="UniProtKB-UniRule"/>
</dbReference>
<dbReference type="PANTHER" id="PTHR33653:SF1">
    <property type="entry name" value="RIBONUCLEASE VAPC2"/>
    <property type="match status" value="1"/>
</dbReference>
<dbReference type="InterPro" id="IPR029060">
    <property type="entry name" value="PIN-like_dom_sf"/>
</dbReference>
<keyword evidence="11" id="KW-1185">Reference proteome</keyword>
<evidence type="ECO:0000313" key="10">
    <source>
        <dbReference type="EMBL" id="MQX36393.1"/>
    </source>
</evidence>
<evidence type="ECO:0000259" key="9">
    <source>
        <dbReference type="Pfam" id="PF01850"/>
    </source>
</evidence>
<evidence type="ECO:0000256" key="4">
    <source>
        <dbReference type="ARBA" id="ARBA00022723"/>
    </source>
</evidence>
<comment type="similarity">
    <text evidence="7 8">Belongs to the PINc/VapC protein family.</text>
</comment>
<accession>A0A7X1ZDL2</accession>
<evidence type="ECO:0000313" key="11">
    <source>
        <dbReference type="Proteomes" id="UP000434582"/>
    </source>
</evidence>
<gene>
    <name evidence="8" type="primary">vapC</name>
    <name evidence="10" type="ORF">GHC57_07655</name>
</gene>
<dbReference type="OrthoDB" id="7188375at2"/>
<comment type="cofactor">
    <cofactor evidence="1 8">
        <name>Mg(2+)</name>
        <dbReference type="ChEBI" id="CHEBI:18420"/>
    </cofactor>
</comment>
<feature type="binding site" evidence="8">
    <location>
        <position position="5"/>
    </location>
    <ligand>
        <name>Mg(2+)</name>
        <dbReference type="ChEBI" id="CHEBI:18420"/>
    </ligand>
</feature>
<dbReference type="RefSeq" id="WP_153342860.1">
    <property type="nucleotide sequence ID" value="NZ_WIVE01000018.1"/>
</dbReference>
<evidence type="ECO:0000256" key="2">
    <source>
        <dbReference type="ARBA" id="ARBA00022649"/>
    </source>
</evidence>
<evidence type="ECO:0000256" key="8">
    <source>
        <dbReference type="HAMAP-Rule" id="MF_00265"/>
    </source>
</evidence>
<dbReference type="PANTHER" id="PTHR33653">
    <property type="entry name" value="RIBONUCLEASE VAPC2"/>
    <property type="match status" value="1"/>
</dbReference>
<comment type="caution">
    <text evidence="10">The sequence shown here is derived from an EMBL/GenBank/DDBJ whole genome shotgun (WGS) entry which is preliminary data.</text>
</comment>
<name>A0A7X1ZDL2_9PROT</name>
<dbReference type="CDD" id="cd18731">
    <property type="entry name" value="PIN_NgFitB-like"/>
    <property type="match status" value="1"/>
</dbReference>
<keyword evidence="3 8" id="KW-0540">Nuclease</keyword>
<evidence type="ECO:0000256" key="5">
    <source>
        <dbReference type="ARBA" id="ARBA00022801"/>
    </source>
</evidence>
<keyword evidence="6 8" id="KW-0460">Magnesium</keyword>
<comment type="function">
    <text evidence="8">Toxic component of a toxin-antitoxin (TA) system. An RNase.</text>
</comment>
<dbReference type="GO" id="GO:0090729">
    <property type="term" value="F:toxin activity"/>
    <property type="evidence" value="ECO:0007669"/>
    <property type="project" value="UniProtKB-KW"/>
</dbReference>
<dbReference type="SUPFAM" id="SSF88723">
    <property type="entry name" value="PIN domain-like"/>
    <property type="match status" value="1"/>
</dbReference>
<feature type="domain" description="PIN" evidence="9">
    <location>
        <begin position="2"/>
        <end position="127"/>
    </location>
</feature>
<evidence type="ECO:0000256" key="6">
    <source>
        <dbReference type="ARBA" id="ARBA00022842"/>
    </source>
</evidence>
<dbReference type="GO" id="GO:0016787">
    <property type="term" value="F:hydrolase activity"/>
    <property type="evidence" value="ECO:0007669"/>
    <property type="project" value="UniProtKB-KW"/>
</dbReference>
<evidence type="ECO:0000256" key="3">
    <source>
        <dbReference type="ARBA" id="ARBA00022722"/>
    </source>
</evidence>
<dbReference type="EC" id="3.1.-.-" evidence="8"/>
<keyword evidence="5 8" id="KW-0378">Hydrolase</keyword>
<reference evidence="10 11" key="1">
    <citation type="submission" date="2019-10" db="EMBL/GenBank/DDBJ databases">
        <title>Draft whole-genome sequence of the purple nonsulfur photosynthetic bacterium Roseospira navarrensis DSM 15114.</title>
        <authorList>
            <person name="Kyndt J.A."/>
            <person name="Meyer T.E."/>
        </authorList>
    </citation>
    <scope>NUCLEOTIDE SEQUENCE [LARGE SCALE GENOMIC DNA]</scope>
    <source>
        <strain evidence="10 11">DSM 15114</strain>
    </source>
</reference>
<organism evidence="10 11">
    <name type="scientific">Roseospira navarrensis</name>
    <dbReference type="NCBI Taxonomy" id="140058"/>
    <lineage>
        <taxon>Bacteria</taxon>
        <taxon>Pseudomonadati</taxon>
        <taxon>Pseudomonadota</taxon>
        <taxon>Alphaproteobacteria</taxon>
        <taxon>Rhodospirillales</taxon>
        <taxon>Rhodospirillaceae</taxon>
        <taxon>Roseospira</taxon>
    </lineage>
</organism>
<dbReference type="Proteomes" id="UP000434582">
    <property type="component" value="Unassembled WGS sequence"/>
</dbReference>
<keyword evidence="2 8" id="KW-1277">Toxin-antitoxin system</keyword>
<evidence type="ECO:0000256" key="1">
    <source>
        <dbReference type="ARBA" id="ARBA00001946"/>
    </source>
</evidence>
<sequence>MIVLDTKVVSEAMKPEPSPAVRDWLDAQTAETLFLSSVTVAELLFGIHALPAGRRRQALSSTLDGLLGLFADRILPFDLDAARRYADLAVAARTLGKGFPTPDGYIAAIATARGFAVATRDATAFRAAGVRIIDPWQHRL</sequence>
<keyword evidence="8" id="KW-0800">Toxin</keyword>
<dbReference type="Pfam" id="PF01850">
    <property type="entry name" value="PIN"/>
    <property type="match status" value="1"/>
</dbReference>
<proteinExistence type="inferred from homology"/>
<dbReference type="InterPro" id="IPR002716">
    <property type="entry name" value="PIN_dom"/>
</dbReference>
<dbReference type="GO" id="GO:0004540">
    <property type="term" value="F:RNA nuclease activity"/>
    <property type="evidence" value="ECO:0007669"/>
    <property type="project" value="InterPro"/>
</dbReference>
<dbReference type="EMBL" id="WIVE01000018">
    <property type="protein sequence ID" value="MQX36393.1"/>
    <property type="molecule type" value="Genomic_DNA"/>
</dbReference>
<dbReference type="Gene3D" id="3.40.50.1010">
    <property type="entry name" value="5'-nuclease"/>
    <property type="match status" value="1"/>
</dbReference>
<evidence type="ECO:0000256" key="7">
    <source>
        <dbReference type="ARBA" id="ARBA00038093"/>
    </source>
</evidence>
<dbReference type="HAMAP" id="MF_00265">
    <property type="entry name" value="VapC_Nob1"/>
    <property type="match status" value="1"/>
</dbReference>
<protein>
    <recommendedName>
        <fullName evidence="8">Ribonuclease VapC</fullName>
        <shortName evidence="8">RNase VapC</shortName>
        <ecNumber evidence="8">3.1.-.-</ecNumber>
    </recommendedName>
    <alternativeName>
        <fullName evidence="8">Toxin VapC</fullName>
    </alternativeName>
</protein>
<dbReference type="InterPro" id="IPR050556">
    <property type="entry name" value="Type_II_TA_system_RNase"/>
</dbReference>